<protein>
    <recommendedName>
        <fullName evidence="3">Guanylate cyclase domain-containing protein</fullName>
    </recommendedName>
</protein>
<proteinExistence type="predicted"/>
<reference evidence="1 2" key="1">
    <citation type="journal article" date="2019" name="Environ. Microbiol.">
        <title>Species interactions and distinct microbial communities in high Arctic permafrost affected cryosols are associated with the CH4 and CO2 gas fluxes.</title>
        <authorList>
            <person name="Altshuler I."/>
            <person name="Hamel J."/>
            <person name="Turney S."/>
            <person name="Magnuson E."/>
            <person name="Levesque R."/>
            <person name="Greer C."/>
            <person name="Whyte L.G."/>
        </authorList>
    </citation>
    <scope>NUCLEOTIDE SEQUENCE [LARGE SCALE GENOMIC DNA]</scope>
    <source>
        <strain evidence="1 2">OWC5</strain>
    </source>
</reference>
<evidence type="ECO:0000313" key="1">
    <source>
        <dbReference type="EMBL" id="TPG77116.1"/>
    </source>
</evidence>
<dbReference type="EMBL" id="RCZA01000014">
    <property type="protein sequence ID" value="TPG77116.1"/>
    <property type="molecule type" value="Genomic_DNA"/>
</dbReference>
<organism evidence="1 2">
    <name type="scientific">Pseudomonas mandelii</name>
    <dbReference type="NCBI Taxonomy" id="75612"/>
    <lineage>
        <taxon>Bacteria</taxon>
        <taxon>Pseudomonadati</taxon>
        <taxon>Pseudomonadota</taxon>
        <taxon>Gammaproteobacteria</taxon>
        <taxon>Pseudomonadales</taxon>
        <taxon>Pseudomonadaceae</taxon>
        <taxon>Pseudomonas</taxon>
    </lineage>
</organism>
<sequence length="244" mass="26660">MDSSDLTSPITYDERLVVFFDVMGWKAHDSDAGSDPVKVGLLSLIPRLLKSSTILQAAGSGDAQITSFSDCCVISLPYKQETLSQVIYGLSNVFVGAAVAGFLLRAGVTVGNIHHDNDIVFGPALNVAHGLESAGFYPRIILDKSIPALKDVELVDGMLGDDELGAYVDPYALQFIKSDYLRKESFPDGKFMGIPGNKAVEIYTVLLLRLEAILSKAEGDKPKKQVNWLYARVRQRHKDILNGR</sequence>
<evidence type="ECO:0008006" key="3">
    <source>
        <dbReference type="Google" id="ProtNLM"/>
    </source>
</evidence>
<name>A0A502HUT4_9PSED</name>
<accession>A0A502HUT4</accession>
<gene>
    <name evidence="1" type="ORF">EAH74_27720</name>
</gene>
<dbReference type="AlphaFoldDB" id="A0A502HUT4"/>
<dbReference type="Proteomes" id="UP000320914">
    <property type="component" value="Unassembled WGS sequence"/>
</dbReference>
<comment type="caution">
    <text evidence="1">The sequence shown here is derived from an EMBL/GenBank/DDBJ whole genome shotgun (WGS) entry which is preliminary data.</text>
</comment>
<dbReference type="RefSeq" id="WP_140682748.1">
    <property type="nucleotide sequence ID" value="NZ_RCZA01000014.1"/>
</dbReference>
<evidence type="ECO:0000313" key="2">
    <source>
        <dbReference type="Proteomes" id="UP000320914"/>
    </source>
</evidence>